<keyword evidence="4" id="KW-0479">Metal-binding</keyword>
<evidence type="ECO:0000256" key="4">
    <source>
        <dbReference type="ARBA" id="ARBA00022723"/>
    </source>
</evidence>
<dbReference type="SUPFAM" id="SSF52540">
    <property type="entry name" value="P-loop containing nucleoside triphosphate hydrolases"/>
    <property type="match status" value="1"/>
</dbReference>
<feature type="domain" description="AAA+ ATPase" evidence="10">
    <location>
        <begin position="97"/>
        <end position="242"/>
    </location>
</feature>
<dbReference type="GO" id="GO:0046872">
    <property type="term" value="F:metal ion binding"/>
    <property type="evidence" value="ECO:0007669"/>
    <property type="project" value="UniProtKB-KW"/>
</dbReference>
<evidence type="ECO:0000313" key="11">
    <source>
        <dbReference type="EMBL" id="QUL98663.1"/>
    </source>
</evidence>
<keyword evidence="7" id="KW-0482">Metalloprotease</keyword>
<comment type="cofactor">
    <cofactor evidence="1">
        <name>Zn(2+)</name>
        <dbReference type="ChEBI" id="CHEBI:29105"/>
    </cofactor>
</comment>
<evidence type="ECO:0000256" key="8">
    <source>
        <dbReference type="RuleBase" id="RU003651"/>
    </source>
</evidence>
<keyword evidence="5" id="KW-0378">Hydrolase</keyword>
<dbReference type="Gene3D" id="1.20.58.760">
    <property type="entry name" value="Peptidase M41"/>
    <property type="match status" value="1"/>
</dbReference>
<dbReference type="InterPro" id="IPR003959">
    <property type="entry name" value="ATPase_AAA_core"/>
</dbReference>
<dbReference type="InterPro" id="IPR003593">
    <property type="entry name" value="AAA+_ATPase"/>
</dbReference>
<comment type="similarity">
    <text evidence="8">Belongs to the AAA ATPase family.</text>
</comment>
<dbReference type="InterPro" id="IPR000642">
    <property type="entry name" value="Peptidase_M41"/>
</dbReference>
<dbReference type="Pfam" id="PF00004">
    <property type="entry name" value="AAA"/>
    <property type="match status" value="1"/>
</dbReference>
<keyword evidence="9" id="KW-0472">Membrane</keyword>
<evidence type="ECO:0000256" key="1">
    <source>
        <dbReference type="ARBA" id="ARBA00001947"/>
    </source>
</evidence>
<dbReference type="Pfam" id="PF17862">
    <property type="entry name" value="AAA_lid_3"/>
    <property type="match status" value="1"/>
</dbReference>
<dbReference type="Gene3D" id="3.40.50.300">
    <property type="entry name" value="P-loop containing nucleotide triphosphate hydrolases"/>
    <property type="match status" value="1"/>
</dbReference>
<dbReference type="FunFam" id="1.10.8.60:FF:000001">
    <property type="entry name" value="ATP-dependent zinc metalloprotease FtsH"/>
    <property type="match status" value="1"/>
</dbReference>
<keyword evidence="9" id="KW-1133">Transmembrane helix</keyword>
<keyword evidence="9" id="KW-0812">Transmembrane</keyword>
<dbReference type="Pfam" id="PF01434">
    <property type="entry name" value="Peptidase_M41"/>
    <property type="match status" value="1"/>
</dbReference>
<evidence type="ECO:0000259" key="10">
    <source>
        <dbReference type="SMART" id="SM00382"/>
    </source>
</evidence>
<dbReference type="GO" id="GO:0030163">
    <property type="term" value="P:protein catabolic process"/>
    <property type="evidence" value="ECO:0007669"/>
    <property type="project" value="TreeGrafter"/>
</dbReference>
<keyword evidence="8" id="KW-0547">Nucleotide-binding</keyword>
<accession>A0AAT9LCZ1</accession>
<gene>
    <name evidence="11" type="ORF">IMF26_00790</name>
</gene>
<dbReference type="GO" id="GO:0005524">
    <property type="term" value="F:ATP binding"/>
    <property type="evidence" value="ECO:0007669"/>
    <property type="project" value="UniProtKB-KW"/>
</dbReference>
<dbReference type="InterPro" id="IPR041569">
    <property type="entry name" value="AAA_lid_3"/>
</dbReference>
<dbReference type="PANTHER" id="PTHR23076:SF97">
    <property type="entry name" value="ATP-DEPENDENT ZINC METALLOPROTEASE YME1L1"/>
    <property type="match status" value="1"/>
</dbReference>
<dbReference type="GO" id="GO:0006508">
    <property type="term" value="P:proteolysis"/>
    <property type="evidence" value="ECO:0007669"/>
    <property type="project" value="UniProtKB-KW"/>
</dbReference>
<reference evidence="11" key="1">
    <citation type="submission" date="2020-10" db="EMBL/GenBank/DDBJ databases">
        <authorList>
            <person name="Kadnikov V."/>
            <person name="Beletsky A.V."/>
            <person name="Mardanov A.V."/>
            <person name="Karnachuk O.V."/>
            <person name="Ravin N.V."/>
        </authorList>
    </citation>
    <scope>NUCLEOTIDE SEQUENCE</scope>
    <source>
        <strain evidence="11">Bu02</strain>
    </source>
</reference>
<dbReference type="GO" id="GO:0004222">
    <property type="term" value="F:metalloendopeptidase activity"/>
    <property type="evidence" value="ECO:0007669"/>
    <property type="project" value="InterPro"/>
</dbReference>
<name>A0AAT9LCZ1_9FIRM</name>
<feature type="transmembrane region" description="Helical" evidence="9">
    <location>
        <begin position="20"/>
        <end position="41"/>
    </location>
</feature>
<evidence type="ECO:0000256" key="9">
    <source>
        <dbReference type="SAM" id="Phobius"/>
    </source>
</evidence>
<organism evidence="11">
    <name type="scientific">Candidatus Fermentithermobacillus carboniphilus</name>
    <dbReference type="NCBI Taxonomy" id="3085328"/>
    <lineage>
        <taxon>Bacteria</taxon>
        <taxon>Bacillati</taxon>
        <taxon>Bacillota</taxon>
        <taxon>Candidatus Fermentithermobacillia</taxon>
        <taxon>Candidatus Fermentithermobacillales</taxon>
        <taxon>Candidatus Fermentithermobacillaceae</taxon>
        <taxon>Candidatus Fermentithermobacillus</taxon>
    </lineage>
</organism>
<protein>
    <submittedName>
        <fullName evidence="11">AAA family ATPase</fullName>
    </submittedName>
</protein>
<keyword evidence="3" id="KW-0645">Protease</keyword>
<evidence type="ECO:0000256" key="7">
    <source>
        <dbReference type="ARBA" id="ARBA00023049"/>
    </source>
</evidence>
<keyword evidence="6" id="KW-0862">Zinc</keyword>
<dbReference type="PANTHER" id="PTHR23076">
    <property type="entry name" value="METALLOPROTEASE M41 FTSH"/>
    <property type="match status" value="1"/>
</dbReference>
<dbReference type="GO" id="GO:0004176">
    <property type="term" value="F:ATP-dependent peptidase activity"/>
    <property type="evidence" value="ECO:0007669"/>
    <property type="project" value="InterPro"/>
</dbReference>
<keyword evidence="8" id="KW-0067">ATP-binding</keyword>
<evidence type="ECO:0000256" key="6">
    <source>
        <dbReference type="ARBA" id="ARBA00022833"/>
    </source>
</evidence>
<dbReference type="SUPFAM" id="SSF140990">
    <property type="entry name" value="FtsH protease domain-like"/>
    <property type="match status" value="1"/>
</dbReference>
<dbReference type="EMBL" id="CP062796">
    <property type="protein sequence ID" value="QUL98663.1"/>
    <property type="molecule type" value="Genomic_DNA"/>
</dbReference>
<dbReference type="InterPro" id="IPR027417">
    <property type="entry name" value="P-loop_NTPase"/>
</dbReference>
<evidence type="ECO:0000256" key="3">
    <source>
        <dbReference type="ARBA" id="ARBA00022670"/>
    </source>
</evidence>
<reference evidence="11" key="2">
    <citation type="journal article" date="2023" name="Biology">
        <title>Prokaryotic Life Associated with Coal-Fire Gas Vents Revealed by Metagenomics.</title>
        <authorList>
            <person name="Kadnikov V.V."/>
            <person name="Mardanov A.V."/>
            <person name="Beletsky A.V."/>
            <person name="Karnachuk O.V."/>
            <person name="Ravin N.V."/>
        </authorList>
    </citation>
    <scope>NUCLEOTIDE SEQUENCE</scope>
    <source>
        <strain evidence="11">Bu02</strain>
    </source>
</reference>
<dbReference type="AlphaFoldDB" id="A0AAT9LCZ1"/>
<dbReference type="InterPro" id="IPR003960">
    <property type="entry name" value="ATPase_AAA_CS"/>
</dbReference>
<proteinExistence type="inferred from homology"/>
<dbReference type="FunFam" id="3.40.50.300:FF:002568">
    <property type="entry name" value="Cell division protein (FtsH)"/>
    <property type="match status" value="1"/>
</dbReference>
<evidence type="ECO:0000256" key="2">
    <source>
        <dbReference type="ARBA" id="ARBA00010044"/>
    </source>
</evidence>
<dbReference type="Gene3D" id="1.10.8.60">
    <property type="match status" value="1"/>
</dbReference>
<evidence type="ECO:0000256" key="5">
    <source>
        <dbReference type="ARBA" id="ARBA00022801"/>
    </source>
</evidence>
<dbReference type="PROSITE" id="PS00674">
    <property type="entry name" value="AAA"/>
    <property type="match status" value="1"/>
</dbReference>
<dbReference type="KEGG" id="fcz:IMF26_00790"/>
<dbReference type="GO" id="GO:0005886">
    <property type="term" value="C:plasma membrane"/>
    <property type="evidence" value="ECO:0007669"/>
    <property type="project" value="TreeGrafter"/>
</dbReference>
<dbReference type="SMART" id="SM00382">
    <property type="entry name" value="AAA"/>
    <property type="match status" value="1"/>
</dbReference>
<dbReference type="InterPro" id="IPR037219">
    <property type="entry name" value="Peptidase_M41-like"/>
</dbReference>
<sequence length="517" mass="57276">MRNELIVGVSMGVLAFLGLRGYNVFPILLLAALGYFLFASGGQLRDIGRRKVGAVAGESPGVTFHDIGGQTVAKRELTEALEFLRNYDRARQLGIRPLKGILLSGPPGTGKTLLAKAAANYTDSVFISASGSEFIEVYAGLGAQRVRELFQRARKLARERKKSSAVIFIDEIEVLAGRRGSQVGHLEYDQTLNQLLVEMDGLTFEDDVRILVIGATNRADLLDPAIQRPGRFDRMVRVDLPDKDGRLEILKLHLRNKPLAKDVDLERLAKETYGLSGAHLESLCNEAAILALRQGASEISQKDLEEALDKVIMGEKLDRRPSEMELKRVSVHEAGHAIFAEKVRPGSVAEVTVSPRGNALGYVRHSPKEDMYLYPRETLEDEVAILLAGALAEDMVFGSRSTGASNDFERALDIAKRIVSYGMSPLGVVDRDTAPPEALARATREIISRAESRVISVLKRHEDVLRQIAGELFEKERVSGDQLRQLLGKRSELRWKWRKIPVRRGKTKAGVEALTWR</sequence>
<comment type="similarity">
    <text evidence="2">In the C-terminal section; belongs to the peptidase M41 family.</text>
</comment>
<dbReference type="GO" id="GO:0016887">
    <property type="term" value="F:ATP hydrolysis activity"/>
    <property type="evidence" value="ECO:0007669"/>
    <property type="project" value="InterPro"/>
</dbReference>